<dbReference type="Gene3D" id="3.30.70.1560">
    <property type="entry name" value="Alpha-L RNA-binding motif"/>
    <property type="match status" value="1"/>
</dbReference>
<keyword evidence="4" id="KW-1185">Reference proteome</keyword>
<dbReference type="Pfam" id="PF00849">
    <property type="entry name" value="PseudoU_synth_2"/>
    <property type="match status" value="1"/>
</dbReference>
<dbReference type="NCBIfam" id="TIGR00093">
    <property type="entry name" value="pseudouridine synthase"/>
    <property type="match status" value="1"/>
</dbReference>
<sequence length="186" mass="21062">MLVAFHKPYGVLSQFTPDQPGQRTLAEFGFPKGIFPIGRLDQDSEGLILLGNEPRLVERFLDPRHGHPRTYHVQVEGDPDEAVMRKLAAGGIDLKGHRTLPCQARLLPDPGYPPRDPPVRFRKSVPDRWIELVLTEGKNRQVRRMTAAVGFPTLRLIRAKIGRLPLTSVEHGTWRELTPDDRQLLS</sequence>
<accession>A0ABT3FIQ2</accession>
<dbReference type="InterPro" id="IPR020094">
    <property type="entry name" value="TruA/RsuA/RluB/E/F_N"/>
</dbReference>
<dbReference type="InterPro" id="IPR042092">
    <property type="entry name" value="PsdUridine_s_RsuA/RluB/E/F_cat"/>
</dbReference>
<dbReference type="InterPro" id="IPR050343">
    <property type="entry name" value="RsuA_PseudoU_synthase"/>
</dbReference>
<dbReference type="SUPFAM" id="SSF55120">
    <property type="entry name" value="Pseudouridine synthase"/>
    <property type="match status" value="1"/>
</dbReference>
<proteinExistence type="predicted"/>
<comment type="caution">
    <text evidence="3">The sequence shown here is derived from an EMBL/GenBank/DDBJ whole genome shotgun (WGS) entry which is preliminary data.</text>
</comment>
<dbReference type="Gene3D" id="3.30.70.580">
    <property type="entry name" value="Pseudouridine synthase I, catalytic domain, N-terminal subdomain"/>
    <property type="match status" value="1"/>
</dbReference>
<dbReference type="EMBL" id="JAPDDS010000001">
    <property type="protein sequence ID" value="MCW1883327.1"/>
    <property type="molecule type" value="Genomic_DNA"/>
</dbReference>
<evidence type="ECO:0000259" key="2">
    <source>
        <dbReference type="Pfam" id="PF00849"/>
    </source>
</evidence>
<protein>
    <submittedName>
        <fullName evidence="3">Pseudouridine synthase</fullName>
    </submittedName>
</protein>
<keyword evidence="1" id="KW-0413">Isomerase</keyword>
<dbReference type="PANTHER" id="PTHR47683">
    <property type="entry name" value="PSEUDOURIDINE SYNTHASE FAMILY PROTEIN-RELATED"/>
    <property type="match status" value="1"/>
</dbReference>
<gene>
    <name evidence="3" type="ORF">OKA04_01210</name>
</gene>
<name>A0ABT3FIQ2_9BACT</name>
<dbReference type="Proteomes" id="UP001207930">
    <property type="component" value="Unassembled WGS sequence"/>
</dbReference>
<evidence type="ECO:0000256" key="1">
    <source>
        <dbReference type="ARBA" id="ARBA00023235"/>
    </source>
</evidence>
<feature type="domain" description="Pseudouridine synthase RsuA/RluA-like" evidence="2">
    <location>
        <begin position="2"/>
        <end position="148"/>
    </location>
</feature>
<dbReference type="PANTHER" id="PTHR47683:SF2">
    <property type="entry name" value="RNA-BINDING S4 DOMAIN-CONTAINING PROTEIN"/>
    <property type="match status" value="1"/>
</dbReference>
<reference evidence="3 4" key="1">
    <citation type="submission" date="2022-10" db="EMBL/GenBank/DDBJ databases">
        <title>Luteolibacter flavescens strain MCCC 1K03193, whole genome shotgun sequencing project.</title>
        <authorList>
            <person name="Zhao G."/>
            <person name="Shen L."/>
        </authorList>
    </citation>
    <scope>NUCLEOTIDE SEQUENCE [LARGE SCALE GENOMIC DNA]</scope>
    <source>
        <strain evidence="3 4">MCCC 1K03193</strain>
    </source>
</reference>
<evidence type="ECO:0000313" key="3">
    <source>
        <dbReference type="EMBL" id="MCW1883327.1"/>
    </source>
</evidence>
<evidence type="ECO:0000313" key="4">
    <source>
        <dbReference type="Proteomes" id="UP001207930"/>
    </source>
</evidence>
<dbReference type="InterPro" id="IPR020103">
    <property type="entry name" value="PsdUridine_synth_cat_dom_sf"/>
</dbReference>
<organism evidence="3 4">
    <name type="scientific">Luteolibacter flavescens</name>
    <dbReference type="NCBI Taxonomy" id="1859460"/>
    <lineage>
        <taxon>Bacteria</taxon>
        <taxon>Pseudomonadati</taxon>
        <taxon>Verrucomicrobiota</taxon>
        <taxon>Verrucomicrobiia</taxon>
        <taxon>Verrucomicrobiales</taxon>
        <taxon>Verrucomicrobiaceae</taxon>
        <taxon>Luteolibacter</taxon>
    </lineage>
</organism>
<dbReference type="InterPro" id="IPR000748">
    <property type="entry name" value="PsdUridine_synth_RsuA/RluB/E/F"/>
</dbReference>
<dbReference type="InterPro" id="IPR006145">
    <property type="entry name" value="PsdUridine_synth_RsuA/RluA"/>
</dbReference>
<dbReference type="RefSeq" id="WP_264499289.1">
    <property type="nucleotide sequence ID" value="NZ_JAPDDS010000001.1"/>
</dbReference>